<protein>
    <submittedName>
        <fullName evidence="2">Uncharacterized protein</fullName>
    </submittedName>
</protein>
<reference evidence="2 3" key="1">
    <citation type="submission" date="2019-05" db="EMBL/GenBank/DDBJ databases">
        <title>Another draft genome of Portunus trituberculatus and its Hox gene families provides insights of decapod evolution.</title>
        <authorList>
            <person name="Jeong J.-H."/>
            <person name="Song I."/>
            <person name="Kim S."/>
            <person name="Choi T."/>
            <person name="Kim D."/>
            <person name="Ryu S."/>
            <person name="Kim W."/>
        </authorList>
    </citation>
    <scope>NUCLEOTIDE SEQUENCE [LARGE SCALE GENOMIC DNA]</scope>
    <source>
        <tissue evidence="2">Muscle</tissue>
    </source>
</reference>
<evidence type="ECO:0000313" key="3">
    <source>
        <dbReference type="Proteomes" id="UP000324222"/>
    </source>
</evidence>
<organism evidence="2 3">
    <name type="scientific">Portunus trituberculatus</name>
    <name type="common">Swimming crab</name>
    <name type="synonym">Neptunus trituberculatus</name>
    <dbReference type="NCBI Taxonomy" id="210409"/>
    <lineage>
        <taxon>Eukaryota</taxon>
        <taxon>Metazoa</taxon>
        <taxon>Ecdysozoa</taxon>
        <taxon>Arthropoda</taxon>
        <taxon>Crustacea</taxon>
        <taxon>Multicrustacea</taxon>
        <taxon>Malacostraca</taxon>
        <taxon>Eumalacostraca</taxon>
        <taxon>Eucarida</taxon>
        <taxon>Decapoda</taxon>
        <taxon>Pleocyemata</taxon>
        <taxon>Brachyura</taxon>
        <taxon>Eubrachyura</taxon>
        <taxon>Portunoidea</taxon>
        <taxon>Portunidae</taxon>
        <taxon>Portuninae</taxon>
        <taxon>Portunus</taxon>
    </lineage>
</organism>
<dbReference type="AlphaFoldDB" id="A0A5B7DL58"/>
<accession>A0A5B7DL58</accession>
<sequence>MWCPRPLAHCLSHLRFQRQELPVYNVVWAPHSSEDQDQEQVQQSPDLQPSLLLPHFHWVHLSKGLSCGWPPRLHGPPEKHEDKYPSMTWSQVGSTVGISLGVYAEMAPHPHHLQKKLSPQAPSPPHLTHYHSQHLETSTTS</sequence>
<keyword evidence="3" id="KW-1185">Reference proteome</keyword>
<gene>
    <name evidence="2" type="ORF">E2C01_015364</name>
</gene>
<name>A0A5B7DL58_PORTR</name>
<dbReference type="Proteomes" id="UP000324222">
    <property type="component" value="Unassembled WGS sequence"/>
</dbReference>
<feature type="region of interest" description="Disordered" evidence="1">
    <location>
        <begin position="112"/>
        <end position="141"/>
    </location>
</feature>
<proteinExistence type="predicted"/>
<evidence type="ECO:0000256" key="1">
    <source>
        <dbReference type="SAM" id="MobiDB-lite"/>
    </source>
</evidence>
<comment type="caution">
    <text evidence="2">The sequence shown here is derived from an EMBL/GenBank/DDBJ whole genome shotgun (WGS) entry which is preliminary data.</text>
</comment>
<dbReference type="EMBL" id="VSRR010001078">
    <property type="protein sequence ID" value="MPC22351.1"/>
    <property type="molecule type" value="Genomic_DNA"/>
</dbReference>
<evidence type="ECO:0000313" key="2">
    <source>
        <dbReference type="EMBL" id="MPC22351.1"/>
    </source>
</evidence>